<dbReference type="KEGG" id="sfy:GFH48_02225"/>
<organism evidence="2 3">
    <name type="scientific">Streptomyces fagopyri</name>
    <dbReference type="NCBI Taxonomy" id="2662397"/>
    <lineage>
        <taxon>Bacteria</taxon>
        <taxon>Bacillati</taxon>
        <taxon>Actinomycetota</taxon>
        <taxon>Actinomycetes</taxon>
        <taxon>Kitasatosporales</taxon>
        <taxon>Streptomycetaceae</taxon>
        <taxon>Streptomyces</taxon>
    </lineage>
</organism>
<evidence type="ECO:0000313" key="2">
    <source>
        <dbReference type="EMBL" id="QFZ72227.1"/>
    </source>
</evidence>
<gene>
    <name evidence="2" type="ORF">GFH48_02225</name>
</gene>
<dbReference type="RefSeq" id="WP_153286596.1">
    <property type="nucleotide sequence ID" value="NZ_CP045643.1"/>
</dbReference>
<dbReference type="EMBL" id="CP045643">
    <property type="protein sequence ID" value="QFZ72227.1"/>
    <property type="molecule type" value="Genomic_DNA"/>
</dbReference>
<feature type="signal peptide" evidence="1">
    <location>
        <begin position="1"/>
        <end position="33"/>
    </location>
</feature>
<dbReference type="Gene3D" id="2.60.20.10">
    <property type="entry name" value="Crystallins"/>
    <property type="match status" value="1"/>
</dbReference>
<evidence type="ECO:0000256" key="1">
    <source>
        <dbReference type="SAM" id="SignalP"/>
    </source>
</evidence>
<feature type="chain" id="PRO_5024787373" description="Ig-like domain-containing protein" evidence="1">
    <location>
        <begin position="34"/>
        <end position="176"/>
    </location>
</feature>
<keyword evidence="1" id="KW-0732">Signal</keyword>
<proteinExistence type="predicted"/>
<protein>
    <recommendedName>
        <fullName evidence="4">Ig-like domain-containing protein</fullName>
    </recommendedName>
</protein>
<dbReference type="Proteomes" id="UP000326179">
    <property type="component" value="Chromosome"/>
</dbReference>
<keyword evidence="3" id="KW-1185">Reference proteome</keyword>
<sequence>MSRRLHRGRVAAATAVTATVLALTGSYSTTATAAAVDTHEARNCVVVLDKLQPGRTSSRVLSRSCTTGTASAQARPSGIQSTLLMTWYADANQSGASTQIRGSSGGCDASGYGIAYVGDDWNDRISSYKLFGTCNTIDAYDTSNYGNEIYFCGICSADNIPWSANDRISSMWVYHL</sequence>
<reference evidence="2 3" key="1">
    <citation type="submission" date="2019-10" db="EMBL/GenBank/DDBJ databases">
        <title>A novel species.</title>
        <authorList>
            <person name="Gao J."/>
        </authorList>
    </citation>
    <scope>NUCLEOTIDE SEQUENCE [LARGE SCALE GENOMIC DNA]</scope>
    <source>
        <strain evidence="2 3">QMT-28</strain>
    </source>
</reference>
<dbReference type="AlphaFoldDB" id="A0A5Q0L6P3"/>
<evidence type="ECO:0000313" key="3">
    <source>
        <dbReference type="Proteomes" id="UP000326179"/>
    </source>
</evidence>
<name>A0A5Q0L6P3_9ACTN</name>
<accession>A0A5Q0L6P3</accession>
<evidence type="ECO:0008006" key="4">
    <source>
        <dbReference type="Google" id="ProtNLM"/>
    </source>
</evidence>